<keyword evidence="7" id="KW-0812">Transmembrane</keyword>
<dbReference type="PANTHER" id="PTHR24252:SF17">
    <property type="entry name" value="SUPPRESSOR OF TUMORIGENICITY 14 PROTEIN HOMOLOG-RELATED"/>
    <property type="match status" value="1"/>
</dbReference>
<dbReference type="InterPro" id="IPR001190">
    <property type="entry name" value="SRCR"/>
</dbReference>
<proteinExistence type="predicted"/>
<evidence type="ECO:0000256" key="3">
    <source>
        <dbReference type="ARBA" id="ARBA00022825"/>
    </source>
</evidence>
<dbReference type="Gene3D" id="2.40.10.10">
    <property type="entry name" value="Trypsin-like serine proteases"/>
    <property type="match status" value="2"/>
</dbReference>
<keyword evidence="7" id="KW-1133">Transmembrane helix</keyword>
<accession>A0A8C4P5C1</accession>
<dbReference type="GO" id="GO:0006508">
    <property type="term" value="P:proteolysis"/>
    <property type="evidence" value="ECO:0007669"/>
    <property type="project" value="UniProtKB-KW"/>
</dbReference>
<dbReference type="Pfam" id="PF15494">
    <property type="entry name" value="SRCR_2"/>
    <property type="match status" value="1"/>
</dbReference>
<dbReference type="Proteomes" id="UP000694423">
    <property type="component" value="Unplaced"/>
</dbReference>
<feature type="domain" description="Peptidase S1" evidence="8">
    <location>
        <begin position="189"/>
        <end position="383"/>
    </location>
</feature>
<dbReference type="FunFam" id="2.40.10.10:FF:000068">
    <property type="entry name" value="transmembrane protease serine 2"/>
    <property type="match status" value="1"/>
</dbReference>
<dbReference type="InterPro" id="IPR018114">
    <property type="entry name" value="TRYPSIN_HIS"/>
</dbReference>
<feature type="domain" description="SRCR" evidence="9">
    <location>
        <begin position="87"/>
        <end position="140"/>
    </location>
</feature>
<protein>
    <submittedName>
        <fullName evidence="10">Transmembrane serine protease 4</fullName>
    </submittedName>
</protein>
<dbReference type="PROSITE" id="PS50287">
    <property type="entry name" value="SRCR_2"/>
    <property type="match status" value="1"/>
</dbReference>
<dbReference type="Ensembl" id="ENSDNVT00000009609.1">
    <property type="protein sequence ID" value="ENSDNVP00000007945.1"/>
    <property type="gene ID" value="ENSDNVG00000005636.1"/>
</dbReference>
<dbReference type="Pfam" id="PF00089">
    <property type="entry name" value="Trypsin"/>
    <property type="match status" value="1"/>
</dbReference>
<dbReference type="InterPro" id="IPR002172">
    <property type="entry name" value="LDrepeatLR_classA_rpt"/>
</dbReference>
<dbReference type="CDD" id="cd00190">
    <property type="entry name" value="Tryp_SPc"/>
    <property type="match status" value="1"/>
</dbReference>
<dbReference type="GO" id="GO:0004252">
    <property type="term" value="F:serine-type endopeptidase activity"/>
    <property type="evidence" value="ECO:0007669"/>
    <property type="project" value="InterPro"/>
</dbReference>
<dbReference type="Gene3D" id="4.10.400.10">
    <property type="entry name" value="Low-density Lipoprotein Receptor"/>
    <property type="match status" value="1"/>
</dbReference>
<dbReference type="GO" id="GO:0016020">
    <property type="term" value="C:membrane"/>
    <property type="evidence" value="ECO:0007669"/>
    <property type="project" value="InterPro"/>
</dbReference>
<evidence type="ECO:0000259" key="8">
    <source>
        <dbReference type="PROSITE" id="PS50240"/>
    </source>
</evidence>
<evidence type="ECO:0000256" key="7">
    <source>
        <dbReference type="SAM" id="Phobius"/>
    </source>
</evidence>
<feature type="compositionally biased region" description="Low complexity" evidence="6">
    <location>
        <begin position="355"/>
        <end position="369"/>
    </location>
</feature>
<dbReference type="PRINTS" id="PR00722">
    <property type="entry name" value="CHYMOTRYPSIN"/>
</dbReference>
<dbReference type="SMART" id="SM00020">
    <property type="entry name" value="Tryp_SPc"/>
    <property type="match status" value="1"/>
</dbReference>
<dbReference type="InterPro" id="IPR036772">
    <property type="entry name" value="SRCR-like_dom_sf"/>
</dbReference>
<dbReference type="InterPro" id="IPR043504">
    <property type="entry name" value="Peptidase_S1_PA_chymotrypsin"/>
</dbReference>
<dbReference type="PROSITE" id="PS00134">
    <property type="entry name" value="TRYPSIN_HIS"/>
    <property type="match status" value="1"/>
</dbReference>
<feature type="compositionally biased region" description="Basic residues" evidence="6">
    <location>
        <begin position="373"/>
        <end position="383"/>
    </location>
</feature>
<dbReference type="SUPFAM" id="SSF50494">
    <property type="entry name" value="Trypsin-like serine proteases"/>
    <property type="match status" value="1"/>
</dbReference>
<evidence type="ECO:0000256" key="2">
    <source>
        <dbReference type="ARBA" id="ARBA00022801"/>
    </source>
</evidence>
<reference evidence="10" key="1">
    <citation type="submission" date="2025-08" db="UniProtKB">
        <authorList>
            <consortium name="Ensembl"/>
        </authorList>
    </citation>
    <scope>IDENTIFICATION</scope>
</reference>
<feature type="compositionally biased region" description="Gly residues" evidence="6">
    <location>
        <begin position="344"/>
        <end position="354"/>
    </location>
</feature>
<evidence type="ECO:0000256" key="4">
    <source>
        <dbReference type="ARBA" id="ARBA00023157"/>
    </source>
</evidence>
<keyword evidence="1" id="KW-0645">Protease</keyword>
<dbReference type="InterPro" id="IPR001254">
    <property type="entry name" value="Trypsin_dom"/>
</dbReference>
<dbReference type="SUPFAM" id="SSF56487">
    <property type="entry name" value="SRCR-like"/>
    <property type="match status" value="1"/>
</dbReference>
<evidence type="ECO:0000313" key="10">
    <source>
        <dbReference type="Ensembl" id="ENSDNVP00000007945.1"/>
    </source>
</evidence>
<dbReference type="Gene3D" id="3.10.250.10">
    <property type="entry name" value="SRCR-like domain"/>
    <property type="match status" value="1"/>
</dbReference>
<dbReference type="InterPro" id="IPR036055">
    <property type="entry name" value="LDL_receptor-like_sf"/>
</dbReference>
<comment type="caution">
    <text evidence="5">Lacks conserved residue(s) required for the propagation of feature annotation.</text>
</comment>
<keyword evidence="7" id="KW-0472">Membrane</keyword>
<dbReference type="PANTHER" id="PTHR24252">
    <property type="entry name" value="ACROSIN-RELATED"/>
    <property type="match status" value="1"/>
</dbReference>
<dbReference type="SUPFAM" id="SSF57424">
    <property type="entry name" value="LDL receptor-like module"/>
    <property type="match status" value="1"/>
</dbReference>
<dbReference type="InterPro" id="IPR001314">
    <property type="entry name" value="Peptidase_S1A"/>
</dbReference>
<dbReference type="PROSITE" id="PS50240">
    <property type="entry name" value="TRYPSIN_DOM"/>
    <property type="match status" value="1"/>
</dbReference>
<sequence>QDEASERPLNGRGTACQRWGGSRGGPTFKRVGIPVLVAVLGLASVVALYLEHHYFFCLQPLRLVPLQRVCDGHADCARGEDEASCARRLPDGPRVGVRVSRDGSTLQVLDSLTGAWCGVCHDHFSLPLAKAACEQMGYSSIPAFRAADVGGGQALPLREVALSNGTGGGRPVPAGCRGLCGESARAPRVLGGRPAPIEAWPWQVSLQYRGEHICGGSIIDAGWILTAAHCFKNNPVVQSWRVKAGSSLLSGGAALAVEKVFLAEEAPASPKDNDIALVKLRAPLRLSGETSKPVCLPYFDEELRPGASLWVTGWGYTQEHGERRAPGSGAAGGGGGGRERLGEARGGAGGGGGRAATEAAWGPRGRLASGRGGGRRRGLLPPG</sequence>
<dbReference type="InterPro" id="IPR009003">
    <property type="entry name" value="Peptidase_S1_PA"/>
</dbReference>
<keyword evidence="2" id="KW-0378">Hydrolase</keyword>
<evidence type="ECO:0000256" key="1">
    <source>
        <dbReference type="ARBA" id="ARBA00022670"/>
    </source>
</evidence>
<feature type="transmembrane region" description="Helical" evidence="7">
    <location>
        <begin position="31"/>
        <end position="50"/>
    </location>
</feature>
<evidence type="ECO:0000259" key="9">
    <source>
        <dbReference type="PROSITE" id="PS50287"/>
    </source>
</evidence>
<dbReference type="CDD" id="cd00112">
    <property type="entry name" value="LDLa"/>
    <property type="match status" value="1"/>
</dbReference>
<name>A0A8C4P5C1_DRONO</name>
<dbReference type="AlphaFoldDB" id="A0A8C4P5C1"/>
<feature type="region of interest" description="Disordered" evidence="6">
    <location>
        <begin position="319"/>
        <end position="383"/>
    </location>
</feature>
<evidence type="ECO:0000256" key="6">
    <source>
        <dbReference type="SAM" id="MobiDB-lite"/>
    </source>
</evidence>
<evidence type="ECO:0000256" key="5">
    <source>
        <dbReference type="PROSITE-ProRule" id="PRU00196"/>
    </source>
</evidence>
<evidence type="ECO:0000313" key="11">
    <source>
        <dbReference type="Proteomes" id="UP000694423"/>
    </source>
</evidence>
<keyword evidence="3" id="KW-0720">Serine protease</keyword>
<reference evidence="10" key="2">
    <citation type="submission" date="2025-09" db="UniProtKB">
        <authorList>
            <consortium name="Ensembl"/>
        </authorList>
    </citation>
    <scope>IDENTIFICATION</scope>
</reference>
<keyword evidence="11" id="KW-1185">Reference proteome</keyword>
<organism evidence="10 11">
    <name type="scientific">Dromaius novaehollandiae</name>
    <name type="common">Emu</name>
    <dbReference type="NCBI Taxonomy" id="8790"/>
    <lineage>
        <taxon>Eukaryota</taxon>
        <taxon>Metazoa</taxon>
        <taxon>Chordata</taxon>
        <taxon>Craniata</taxon>
        <taxon>Vertebrata</taxon>
        <taxon>Euteleostomi</taxon>
        <taxon>Archelosauria</taxon>
        <taxon>Archosauria</taxon>
        <taxon>Dinosauria</taxon>
        <taxon>Saurischia</taxon>
        <taxon>Theropoda</taxon>
        <taxon>Coelurosauria</taxon>
        <taxon>Aves</taxon>
        <taxon>Palaeognathae</taxon>
        <taxon>Casuariiformes</taxon>
        <taxon>Dromaiidae</taxon>
        <taxon>Dromaius</taxon>
    </lineage>
</organism>
<keyword evidence="4" id="KW-1015">Disulfide bond</keyword>